<reference evidence="16" key="1">
    <citation type="submission" date="2016-06" db="EMBL/GenBank/DDBJ databases">
        <authorList>
            <person name="Cuomo C."/>
            <person name="Litvintseva A."/>
            <person name="Heitman J."/>
            <person name="Chen Y."/>
            <person name="Sun S."/>
            <person name="Springer D."/>
            <person name="Dromer F."/>
            <person name="Young S."/>
            <person name="Zeng Q."/>
            <person name="Chapman S."/>
            <person name="Gujja S."/>
            <person name="Saif S."/>
            <person name="Birren B."/>
        </authorList>
    </citation>
    <scope>NUCLEOTIDE SEQUENCE</scope>
    <source>
        <strain evidence="16">CBS 7841</strain>
    </source>
</reference>
<dbReference type="Pfam" id="PF23113">
    <property type="entry name" value="MARCHF6_C"/>
    <property type="match status" value="1"/>
</dbReference>
<evidence type="ECO:0000256" key="1">
    <source>
        <dbReference type="ARBA" id="ARBA00000900"/>
    </source>
</evidence>
<dbReference type="GeneID" id="91090575"/>
<keyword evidence="6 14" id="KW-0812">Transmembrane</keyword>
<feature type="compositionally biased region" description="Polar residues" evidence="13">
    <location>
        <begin position="434"/>
        <end position="444"/>
    </location>
</feature>
<feature type="region of interest" description="Disordered" evidence="13">
    <location>
        <begin position="422"/>
        <end position="549"/>
    </location>
</feature>
<evidence type="ECO:0000256" key="5">
    <source>
        <dbReference type="ARBA" id="ARBA00022679"/>
    </source>
</evidence>
<feature type="transmembrane region" description="Helical" evidence="14">
    <location>
        <begin position="982"/>
        <end position="1001"/>
    </location>
</feature>
<dbReference type="CDD" id="cd16702">
    <property type="entry name" value="RING_CH-C4HC3_MARCH6"/>
    <property type="match status" value="1"/>
</dbReference>
<dbReference type="PANTHER" id="PTHR13145">
    <property type="entry name" value="SSM4 PROTEIN"/>
    <property type="match status" value="1"/>
</dbReference>
<dbReference type="Proteomes" id="UP000094043">
    <property type="component" value="Chromosome 8"/>
</dbReference>
<keyword evidence="7" id="KW-0479">Metal-binding</keyword>
<feature type="transmembrane region" description="Helical" evidence="14">
    <location>
        <begin position="1332"/>
        <end position="1349"/>
    </location>
</feature>
<comment type="pathway">
    <text evidence="3">Protein modification; protein ubiquitination.</text>
</comment>
<keyword evidence="5" id="KW-0808">Transferase</keyword>
<feature type="transmembrane region" description="Helical" evidence="14">
    <location>
        <begin position="792"/>
        <end position="812"/>
    </location>
</feature>
<feature type="compositionally biased region" description="Basic and acidic residues" evidence="13">
    <location>
        <begin position="475"/>
        <end position="495"/>
    </location>
</feature>
<evidence type="ECO:0000256" key="4">
    <source>
        <dbReference type="ARBA" id="ARBA00012483"/>
    </source>
</evidence>
<dbReference type="SUPFAM" id="SSF57850">
    <property type="entry name" value="RING/U-box"/>
    <property type="match status" value="1"/>
</dbReference>
<sequence>MFVLPDEETVPINMAEDINIGFPDEEDDVCRVCRLGDEKDSHLVHPCKCSGSVKYVHPNCLKQWVAQSQKKHCEICGHRYTFTKVYPQHLPKTIPPLVYVRQTLFAYQNSGLKPTLVEQALNTVANATKVNTTISNNSSSLGMLKPISIGNFFTGPFTATYHFVGTSFENWLQGKENTIVGFILRGQVLSISLAAVLVGLILLREWVQQHNWTEAERPPRHVEPDPNVEDWFVLNGVARRQADVIARILEVTRAKAAGEDATPRFDQYIATTQEERRKWVDDLPDNERGAVEQVLELIEQSQRDKVELPFIDEINNHTGSSSDESSLEYSPLLSGIAQTEEKPGDKTHGSRLEGNMDENEYGVRLSPKVQEDLESNYGSHFKSTDEAPAVIAGPSGIVPKESMDSIVDALADYRRFHARREIGESSKETVEDPASSSPQDQNGPSRPIWSRTGTMVGNEKAFNAPELLSDIGDEGNGKGKGKEFKAEIKDDRDVTPGRNLIVPQTDRYEIDKRPDETADDEEDGEGDWEDEVETRPQPALPNIPGLPPNMQLDHAGPNFVIPDAGIRINVQQPQPGGPQAPVIQVQNVDDEGRIVNVDFMEEEDEDGVWDPEDWNGVLEFVGLVGPMVGLVQNLLFALIIMGGAVSVLIGFPMILGKIFLSVDFVRSFISIFSRVLYIIRKITNPVVDVVLEIVKDVVVLPLFASIRAAEKIIARKLGLELSHRLGSPIGFIQSRISTTNESTVAQGRLLEKSGDLLAVFGQGCYDFYNASLLWQHRIATSQTVSGRAGCALAGYLVLAASIVLVAIAGEAGMSRAAAELSASMKQHSNFVKVSFFMTLELVAFPLTVGLLIDLSIAPLFPGVSLAIRLGSFLTSPFGSSFVDWLLGSMFMFSFSSLLGQVRKLTRPGTMFFIRDPADPNFSPVKDIVEKTTLHQLRKLGSSAVMYSMVVFCLFGAVTWIIASLPISFLPLRIDPTYTAITSVPFDLLFLHLALLPTIDLIRPKSRARRLFAMWWKYFTTLYRLTNLVAPLPHPAEKTAPATKTEKLFWPFADYICQKLFGKYRNEETSARVPASDSVVLMPLEQRRKEGGVFVPLDSAGIPLNDTDKLRLLKQDKLAREAGRLPASDYMVTWLPQFWRTRIHVFVGTALLSLSMAIAILAFGPLLVGRMVWKSIGCGKVHDGYSWFVGAYISYGSLSIGRRVKKYVTYLNRSRRLRASIFSRRLKRTVRRLIAGTYGVVIMFGVLPALLGAVIDIYIGGLWTNKNNPGRVLHFWDSWALGIALCSFALGVINLTPSRYPTQIVQLAERFRQPAAKDFASTTNLIMNRVPPLAFLIFLPHLIGYLLVEIPHDVKHNENNAVLFRSVIIPMSLVVLVLVIIQRTIVAQSSNIRRAVIDAEYVVEERVENYVPPASFSGKPGSGGIDTAITAVVDENQLVQNNTDGQDEWEDM</sequence>
<dbReference type="FunFam" id="3.30.40.10:FF:000287">
    <property type="entry name" value="RING finger membrane protein"/>
    <property type="match status" value="1"/>
</dbReference>
<feature type="compositionally biased region" description="Pro residues" evidence="13">
    <location>
        <begin position="538"/>
        <end position="547"/>
    </location>
</feature>
<dbReference type="KEGG" id="cdep:91090575"/>
<reference evidence="16" key="2">
    <citation type="journal article" date="2022" name="Elife">
        <title>Obligate sexual reproduction of a homothallic fungus closely related to the Cryptococcus pathogenic species complex.</title>
        <authorList>
            <person name="Passer A.R."/>
            <person name="Clancey S.A."/>
            <person name="Shea T."/>
            <person name="David-Palma M."/>
            <person name="Averette A.F."/>
            <person name="Boekhout T."/>
            <person name="Porcel B.M."/>
            <person name="Nowrousian M."/>
            <person name="Cuomo C.A."/>
            <person name="Sun S."/>
            <person name="Heitman J."/>
            <person name="Coelho M.A."/>
        </authorList>
    </citation>
    <scope>NUCLEOTIDE SEQUENCE</scope>
    <source>
        <strain evidence="16">CBS 7841</strain>
    </source>
</reference>
<keyword evidence="9" id="KW-0833">Ubl conjugation pathway</keyword>
<dbReference type="GO" id="GO:0005789">
    <property type="term" value="C:endoplasmic reticulum membrane"/>
    <property type="evidence" value="ECO:0007669"/>
    <property type="project" value="TreeGrafter"/>
</dbReference>
<feature type="transmembrane region" description="Helical" evidence="14">
    <location>
        <begin position="943"/>
        <end position="962"/>
    </location>
</feature>
<feature type="transmembrane region" description="Helical" evidence="14">
    <location>
        <begin position="182"/>
        <end position="203"/>
    </location>
</feature>
<dbReference type="InterPro" id="IPR011016">
    <property type="entry name" value="Znf_RING-CH"/>
</dbReference>
<feature type="transmembrane region" description="Helical" evidence="14">
    <location>
        <begin position="1278"/>
        <end position="1295"/>
    </location>
</feature>
<evidence type="ECO:0000256" key="7">
    <source>
        <dbReference type="ARBA" id="ARBA00022723"/>
    </source>
</evidence>
<reference evidence="16" key="3">
    <citation type="submission" date="2024-01" db="EMBL/GenBank/DDBJ databases">
        <authorList>
            <person name="Coelho M.A."/>
            <person name="David-Palma M."/>
            <person name="Shea T."/>
            <person name="Sun S."/>
            <person name="Cuomo C.A."/>
            <person name="Heitman J."/>
        </authorList>
    </citation>
    <scope>NUCLEOTIDE SEQUENCE</scope>
    <source>
        <strain evidence="16">CBS 7841</strain>
    </source>
</reference>
<dbReference type="GO" id="GO:0061630">
    <property type="term" value="F:ubiquitin protein ligase activity"/>
    <property type="evidence" value="ECO:0007669"/>
    <property type="project" value="UniProtKB-EC"/>
</dbReference>
<dbReference type="PANTHER" id="PTHR13145:SF0">
    <property type="entry name" value="E3 UBIQUITIN-PROTEIN LIGASE MARCHF6"/>
    <property type="match status" value="1"/>
</dbReference>
<evidence type="ECO:0000256" key="8">
    <source>
        <dbReference type="ARBA" id="ARBA00022771"/>
    </source>
</evidence>
<feature type="domain" description="RING-CH-type" evidence="15">
    <location>
        <begin position="22"/>
        <end position="83"/>
    </location>
</feature>
<feature type="transmembrane region" description="Helical" evidence="14">
    <location>
        <begin position="634"/>
        <end position="655"/>
    </location>
</feature>
<keyword evidence="17" id="KW-1185">Reference proteome</keyword>
<dbReference type="EC" id="2.3.2.27" evidence="4"/>
<feature type="compositionally biased region" description="Acidic residues" evidence="13">
    <location>
        <begin position="517"/>
        <end position="532"/>
    </location>
</feature>
<feature type="compositionally biased region" description="Basic and acidic residues" evidence="13">
    <location>
        <begin position="506"/>
        <end position="516"/>
    </location>
</feature>
<evidence type="ECO:0000256" key="12">
    <source>
        <dbReference type="ARBA" id="ARBA00023136"/>
    </source>
</evidence>
<keyword evidence="8" id="KW-0863">Zinc-finger</keyword>
<keyword evidence="12 14" id="KW-0472">Membrane</keyword>
<dbReference type="Gene3D" id="3.30.40.10">
    <property type="entry name" value="Zinc/RING finger domain, C3HC4 (zinc finger)"/>
    <property type="match status" value="1"/>
</dbReference>
<dbReference type="InterPro" id="IPR056521">
    <property type="entry name" value="MARCHF6-like_C"/>
</dbReference>
<feature type="transmembrane region" description="Helical" evidence="14">
    <location>
        <begin position="1232"/>
        <end position="1258"/>
    </location>
</feature>
<dbReference type="RefSeq" id="XP_066071817.1">
    <property type="nucleotide sequence ID" value="XM_066215720.1"/>
</dbReference>
<proteinExistence type="predicted"/>
<evidence type="ECO:0000256" key="10">
    <source>
        <dbReference type="ARBA" id="ARBA00022833"/>
    </source>
</evidence>
<dbReference type="Pfam" id="PF12906">
    <property type="entry name" value="RINGv"/>
    <property type="match status" value="1"/>
</dbReference>
<evidence type="ECO:0000313" key="16">
    <source>
        <dbReference type="EMBL" id="WVN91117.1"/>
    </source>
</evidence>
<feature type="region of interest" description="Disordered" evidence="13">
    <location>
        <begin position="335"/>
        <end position="357"/>
    </location>
</feature>
<evidence type="ECO:0000256" key="11">
    <source>
        <dbReference type="ARBA" id="ARBA00022989"/>
    </source>
</evidence>
<protein>
    <recommendedName>
        <fullName evidence="4">RING-type E3 ubiquitin transferase</fullName>
        <ecNumber evidence="4">2.3.2.27</ecNumber>
    </recommendedName>
</protein>
<keyword evidence="10" id="KW-0862">Zinc</keyword>
<dbReference type="InterPro" id="IPR013083">
    <property type="entry name" value="Znf_RING/FYVE/PHD"/>
</dbReference>
<comment type="subcellular location">
    <subcellularLocation>
        <location evidence="2">Membrane</location>
        <topology evidence="2">Multi-pass membrane protein</topology>
    </subcellularLocation>
</comment>
<evidence type="ECO:0000256" key="9">
    <source>
        <dbReference type="ARBA" id="ARBA00022786"/>
    </source>
</evidence>
<feature type="transmembrane region" description="Helical" evidence="14">
    <location>
        <begin position="881"/>
        <end position="901"/>
    </location>
</feature>
<evidence type="ECO:0000256" key="6">
    <source>
        <dbReference type="ARBA" id="ARBA00022692"/>
    </source>
</evidence>
<feature type="transmembrane region" description="Helical" evidence="14">
    <location>
        <begin position="1183"/>
        <end position="1200"/>
    </location>
</feature>
<gene>
    <name evidence="16" type="ORF">L203_106367</name>
</gene>
<feature type="compositionally biased region" description="Basic and acidic residues" evidence="13">
    <location>
        <begin position="339"/>
        <end position="351"/>
    </location>
</feature>
<feature type="transmembrane region" description="Helical" evidence="14">
    <location>
        <begin position="833"/>
        <end position="861"/>
    </location>
</feature>
<organism evidence="16 17">
    <name type="scientific">Cryptococcus depauperatus CBS 7841</name>
    <dbReference type="NCBI Taxonomy" id="1295531"/>
    <lineage>
        <taxon>Eukaryota</taxon>
        <taxon>Fungi</taxon>
        <taxon>Dikarya</taxon>
        <taxon>Basidiomycota</taxon>
        <taxon>Agaricomycotina</taxon>
        <taxon>Tremellomycetes</taxon>
        <taxon>Tremellales</taxon>
        <taxon>Cryptococcaceae</taxon>
        <taxon>Cryptococcus</taxon>
    </lineage>
</organism>
<evidence type="ECO:0000256" key="14">
    <source>
        <dbReference type="SAM" id="Phobius"/>
    </source>
</evidence>
<dbReference type="GO" id="GO:0008270">
    <property type="term" value="F:zinc ion binding"/>
    <property type="evidence" value="ECO:0007669"/>
    <property type="project" value="UniProtKB-KW"/>
</dbReference>
<keyword evidence="11 14" id="KW-1133">Transmembrane helix</keyword>
<evidence type="ECO:0000256" key="13">
    <source>
        <dbReference type="SAM" id="MobiDB-lite"/>
    </source>
</evidence>
<feature type="transmembrane region" description="Helical" evidence="14">
    <location>
        <begin position="1361"/>
        <end position="1380"/>
    </location>
</feature>
<name>A0AAJ8JZ36_9TREE</name>
<comment type="catalytic activity">
    <reaction evidence="1">
        <text>S-ubiquitinyl-[E2 ubiquitin-conjugating enzyme]-L-cysteine + [acceptor protein]-L-lysine = [E2 ubiquitin-conjugating enzyme]-L-cysteine + N(6)-ubiquitinyl-[acceptor protein]-L-lysine.</text>
        <dbReference type="EC" id="2.3.2.27"/>
    </reaction>
</comment>
<feature type="transmembrane region" description="Helical" evidence="14">
    <location>
        <begin position="1142"/>
        <end position="1163"/>
    </location>
</feature>
<dbReference type="EMBL" id="CP143791">
    <property type="protein sequence ID" value="WVN91117.1"/>
    <property type="molecule type" value="Genomic_DNA"/>
</dbReference>
<evidence type="ECO:0000256" key="2">
    <source>
        <dbReference type="ARBA" id="ARBA00004141"/>
    </source>
</evidence>
<dbReference type="SMART" id="SM00744">
    <property type="entry name" value="RINGv"/>
    <property type="match status" value="1"/>
</dbReference>
<dbReference type="PROSITE" id="PS51292">
    <property type="entry name" value="ZF_RING_CH"/>
    <property type="match status" value="1"/>
</dbReference>
<evidence type="ECO:0000256" key="3">
    <source>
        <dbReference type="ARBA" id="ARBA00004906"/>
    </source>
</evidence>
<accession>A0AAJ8JZ36</accession>
<evidence type="ECO:0000313" key="17">
    <source>
        <dbReference type="Proteomes" id="UP000094043"/>
    </source>
</evidence>
<evidence type="ECO:0000259" key="15">
    <source>
        <dbReference type="PROSITE" id="PS51292"/>
    </source>
</evidence>
<dbReference type="GO" id="GO:0036503">
    <property type="term" value="P:ERAD pathway"/>
    <property type="evidence" value="ECO:0007669"/>
    <property type="project" value="TreeGrafter"/>
</dbReference>